<gene>
    <name evidence="3" type="ORF">V6590_01945</name>
</gene>
<dbReference type="RefSeq" id="WP_335418716.1">
    <property type="nucleotide sequence ID" value="NZ_JBALHR010000001.1"/>
</dbReference>
<dbReference type="Proteomes" id="UP001431963">
    <property type="component" value="Unassembled WGS sequence"/>
</dbReference>
<dbReference type="InterPro" id="IPR018764">
    <property type="entry name" value="RskA_C"/>
</dbReference>
<accession>A0ABU8BQB7</accession>
<evidence type="ECO:0000256" key="1">
    <source>
        <dbReference type="SAM" id="Phobius"/>
    </source>
</evidence>
<sequence length="211" mass="22128">MTDDDLERAGEFVLGTLPHAERLAFQARLDREPDLQTMVADWQERLSALNEAYAPVPAPDLLPQIEARLFPTARATSRRPLWHWLAGVATAAALFVGAVVLFPVLRGPEAQPIAVLGAPDAPLRFAARHDGDNLILERIAGPAPAPGQAHELWVIAPGAAPVSLGAVETTLTVAYPAPPAGWTLAVTLEPAAGVPHPAPTGPVVAAAEITS</sequence>
<dbReference type="InterPro" id="IPR051474">
    <property type="entry name" value="Anti-sigma-K/W_factor"/>
</dbReference>
<reference evidence="3" key="1">
    <citation type="submission" date="2024-02" db="EMBL/GenBank/DDBJ databases">
        <title>Genome sequences of strain Gemmobacter sp. JM10B15.</title>
        <authorList>
            <person name="Zhang M."/>
        </authorList>
    </citation>
    <scope>NUCLEOTIDE SEQUENCE</scope>
    <source>
        <strain evidence="3">JM10B15</strain>
    </source>
</reference>
<evidence type="ECO:0000313" key="3">
    <source>
        <dbReference type="EMBL" id="MEH7826901.1"/>
    </source>
</evidence>
<feature type="domain" description="Anti-sigma K factor RskA C-terminal" evidence="2">
    <location>
        <begin position="87"/>
        <end position="203"/>
    </location>
</feature>
<keyword evidence="1" id="KW-1133">Transmembrane helix</keyword>
<evidence type="ECO:0000313" key="4">
    <source>
        <dbReference type="Proteomes" id="UP001431963"/>
    </source>
</evidence>
<comment type="caution">
    <text evidence="3">The sequence shown here is derived from an EMBL/GenBank/DDBJ whole genome shotgun (WGS) entry which is preliminary data.</text>
</comment>
<keyword evidence="1" id="KW-0812">Transmembrane</keyword>
<evidence type="ECO:0000259" key="2">
    <source>
        <dbReference type="Pfam" id="PF10099"/>
    </source>
</evidence>
<dbReference type="EMBL" id="JBALHR010000001">
    <property type="protein sequence ID" value="MEH7826901.1"/>
    <property type="molecule type" value="Genomic_DNA"/>
</dbReference>
<protein>
    <submittedName>
        <fullName evidence="3">Anti-sigma factor</fullName>
    </submittedName>
</protein>
<keyword evidence="1" id="KW-0472">Membrane</keyword>
<dbReference type="PANTHER" id="PTHR37461">
    <property type="entry name" value="ANTI-SIGMA-K FACTOR RSKA"/>
    <property type="match status" value="1"/>
</dbReference>
<proteinExistence type="predicted"/>
<organism evidence="3 4">
    <name type="scientific">Gemmobacter denitrificans</name>
    <dbReference type="NCBI Taxonomy" id="3123040"/>
    <lineage>
        <taxon>Bacteria</taxon>
        <taxon>Pseudomonadati</taxon>
        <taxon>Pseudomonadota</taxon>
        <taxon>Alphaproteobacteria</taxon>
        <taxon>Rhodobacterales</taxon>
        <taxon>Paracoccaceae</taxon>
        <taxon>Gemmobacter</taxon>
    </lineage>
</organism>
<dbReference type="Pfam" id="PF10099">
    <property type="entry name" value="RskA_C"/>
    <property type="match status" value="1"/>
</dbReference>
<dbReference type="PANTHER" id="PTHR37461:SF1">
    <property type="entry name" value="ANTI-SIGMA-K FACTOR RSKA"/>
    <property type="match status" value="1"/>
</dbReference>
<feature type="transmembrane region" description="Helical" evidence="1">
    <location>
        <begin position="81"/>
        <end position="105"/>
    </location>
</feature>
<keyword evidence="4" id="KW-1185">Reference proteome</keyword>
<name>A0ABU8BQB7_9RHOB</name>